<protein>
    <submittedName>
        <fullName evidence="1">Uncharacterized peroxidase-related enzyme</fullName>
    </submittedName>
</protein>
<dbReference type="SUPFAM" id="SSF69118">
    <property type="entry name" value="AhpD-like"/>
    <property type="match status" value="1"/>
</dbReference>
<dbReference type="PANTHER" id="PTHR35446">
    <property type="entry name" value="SI:CH211-175M2.5"/>
    <property type="match status" value="1"/>
</dbReference>
<accession>A0A1M6G554</accession>
<dbReference type="InterPro" id="IPR029032">
    <property type="entry name" value="AhpD-like"/>
</dbReference>
<organism evidence="1 2">
    <name type="scientific">Aquimarina spongiae</name>
    <dbReference type="NCBI Taxonomy" id="570521"/>
    <lineage>
        <taxon>Bacteria</taxon>
        <taxon>Pseudomonadati</taxon>
        <taxon>Bacteroidota</taxon>
        <taxon>Flavobacteriia</taxon>
        <taxon>Flavobacteriales</taxon>
        <taxon>Flavobacteriaceae</taxon>
        <taxon>Aquimarina</taxon>
    </lineage>
</organism>
<gene>
    <name evidence="1" type="ORF">SAMN04488508_10580</name>
</gene>
<name>A0A1M6G554_9FLAO</name>
<dbReference type="STRING" id="570521.SAMN04488508_10580"/>
<dbReference type="InterPro" id="IPR010195">
    <property type="entry name" value="Uncharacterised_peroxidase-rel"/>
</dbReference>
<evidence type="ECO:0000313" key="1">
    <source>
        <dbReference type="EMBL" id="SHJ05062.1"/>
    </source>
</evidence>
<reference evidence="2" key="1">
    <citation type="submission" date="2016-11" db="EMBL/GenBank/DDBJ databases">
        <authorList>
            <person name="Varghese N."/>
            <person name="Submissions S."/>
        </authorList>
    </citation>
    <scope>NUCLEOTIDE SEQUENCE [LARGE SCALE GENOMIC DNA]</scope>
    <source>
        <strain evidence="2">DSM 22623</strain>
    </source>
</reference>
<dbReference type="PANTHER" id="PTHR35446:SF2">
    <property type="entry name" value="CARBOXYMUCONOLACTONE DECARBOXYLASE-LIKE DOMAIN-CONTAINING PROTEIN"/>
    <property type="match status" value="1"/>
</dbReference>
<dbReference type="AlphaFoldDB" id="A0A1M6G554"/>
<evidence type="ECO:0000313" key="2">
    <source>
        <dbReference type="Proteomes" id="UP000184432"/>
    </source>
</evidence>
<keyword evidence="1" id="KW-0560">Oxidoreductase</keyword>
<keyword evidence="1" id="KW-0575">Peroxidase</keyword>
<dbReference type="Proteomes" id="UP000184432">
    <property type="component" value="Unassembled WGS sequence"/>
</dbReference>
<dbReference type="OrthoDB" id="9808310at2"/>
<dbReference type="Gene3D" id="1.20.1290.10">
    <property type="entry name" value="AhpD-like"/>
    <property type="match status" value="1"/>
</dbReference>
<proteinExistence type="predicted"/>
<dbReference type="NCBIfam" id="TIGR01926">
    <property type="entry name" value="peroxid_rel"/>
    <property type="match status" value="1"/>
</dbReference>
<keyword evidence="2" id="KW-1185">Reference proteome</keyword>
<sequence length="201" mass="22870">MSWIKEIPYDQATGQLKKIYDRVKGPNNNIDNVLSIHSLRPHSLIGHMGLYKNVLHNSNNTLPKWYLETLGVYVSSLNRCSYCVDHHAEGLKRLLQDDHKFQEIKTCLLNDDVEAHFKYQFLAGLAYAKKLTLAHHTITESDIHALRDQNLTDGEILEINQVVSYFNYVNRTVVGLGVNTEGDIIGLSPNDSADPDNWEHS</sequence>
<dbReference type="GO" id="GO:0004601">
    <property type="term" value="F:peroxidase activity"/>
    <property type="evidence" value="ECO:0007669"/>
    <property type="project" value="UniProtKB-KW"/>
</dbReference>
<dbReference type="RefSeq" id="WP_073316292.1">
    <property type="nucleotide sequence ID" value="NZ_FQYP01000005.1"/>
</dbReference>
<dbReference type="EMBL" id="FQYP01000005">
    <property type="protein sequence ID" value="SHJ05062.1"/>
    <property type="molecule type" value="Genomic_DNA"/>
</dbReference>